<dbReference type="AlphaFoldDB" id="A0A7J8VQ87"/>
<dbReference type="Gene3D" id="3.40.50.300">
    <property type="entry name" value="P-loop containing nucleotide triphosphate hydrolases"/>
    <property type="match status" value="1"/>
</dbReference>
<evidence type="ECO:0000313" key="2">
    <source>
        <dbReference type="Proteomes" id="UP000593573"/>
    </source>
</evidence>
<dbReference type="Proteomes" id="UP000593573">
    <property type="component" value="Unassembled WGS sequence"/>
</dbReference>
<dbReference type="EMBL" id="JABFAB010000011">
    <property type="protein sequence ID" value="MBA0664619.1"/>
    <property type="molecule type" value="Genomic_DNA"/>
</dbReference>
<dbReference type="PANTHER" id="PTHR23117">
    <property type="entry name" value="GUANYLATE KINASE-RELATED"/>
    <property type="match status" value="1"/>
</dbReference>
<dbReference type="GO" id="GO:0004385">
    <property type="term" value="F:GMP kinase activity"/>
    <property type="evidence" value="ECO:0007669"/>
    <property type="project" value="TreeGrafter"/>
</dbReference>
<dbReference type="OrthoDB" id="6334211at2759"/>
<protein>
    <recommendedName>
        <fullName evidence="3">Guanylate kinase-like domain-containing protein</fullName>
    </recommendedName>
</protein>
<sequence>MVEKDELVEYAVVYGDYKGIPKKQIREFMAKGCDIVLRVDIQGAETLRKTLGDSGVFIFWWLRVSWRSLRG</sequence>
<dbReference type="InterPro" id="IPR027417">
    <property type="entry name" value="P-loop_NTPase"/>
</dbReference>
<evidence type="ECO:0008006" key="3">
    <source>
        <dbReference type="Google" id="ProtNLM"/>
    </source>
</evidence>
<organism evidence="1 2">
    <name type="scientific">Gossypium klotzschianum</name>
    <dbReference type="NCBI Taxonomy" id="34286"/>
    <lineage>
        <taxon>Eukaryota</taxon>
        <taxon>Viridiplantae</taxon>
        <taxon>Streptophyta</taxon>
        <taxon>Embryophyta</taxon>
        <taxon>Tracheophyta</taxon>
        <taxon>Spermatophyta</taxon>
        <taxon>Magnoliopsida</taxon>
        <taxon>eudicotyledons</taxon>
        <taxon>Gunneridae</taxon>
        <taxon>Pentapetalae</taxon>
        <taxon>rosids</taxon>
        <taxon>malvids</taxon>
        <taxon>Malvales</taxon>
        <taxon>Malvaceae</taxon>
        <taxon>Malvoideae</taxon>
        <taxon>Gossypium</taxon>
    </lineage>
</organism>
<gene>
    <name evidence="1" type="ORF">Goklo_004587</name>
</gene>
<dbReference type="PANTHER" id="PTHR23117:SF13">
    <property type="entry name" value="GUANYLATE KINASE"/>
    <property type="match status" value="1"/>
</dbReference>
<evidence type="ECO:0000313" key="1">
    <source>
        <dbReference type="EMBL" id="MBA0664619.1"/>
    </source>
</evidence>
<reference evidence="1 2" key="1">
    <citation type="journal article" date="2019" name="Genome Biol. Evol.">
        <title>Insights into the evolution of the New World diploid cottons (Gossypium, subgenus Houzingenia) based on genome sequencing.</title>
        <authorList>
            <person name="Grover C.E."/>
            <person name="Arick M.A. 2nd"/>
            <person name="Thrash A."/>
            <person name="Conover J.L."/>
            <person name="Sanders W.S."/>
            <person name="Peterson D.G."/>
            <person name="Frelichowski J.E."/>
            <person name="Scheffler J.A."/>
            <person name="Scheffler B.E."/>
            <person name="Wendel J.F."/>
        </authorList>
    </citation>
    <scope>NUCLEOTIDE SEQUENCE [LARGE SCALE GENOMIC DNA]</scope>
    <source>
        <strain evidence="1">57</strain>
        <tissue evidence="1">Leaf</tissue>
    </source>
</reference>
<comment type="caution">
    <text evidence="1">The sequence shown here is derived from an EMBL/GenBank/DDBJ whole genome shotgun (WGS) entry which is preliminary data.</text>
</comment>
<proteinExistence type="predicted"/>
<name>A0A7J8VQ87_9ROSI</name>
<keyword evidence="2" id="KW-1185">Reference proteome</keyword>
<dbReference type="SUPFAM" id="SSF52540">
    <property type="entry name" value="P-loop containing nucleoside triphosphate hydrolases"/>
    <property type="match status" value="1"/>
</dbReference>
<dbReference type="GO" id="GO:0005829">
    <property type="term" value="C:cytosol"/>
    <property type="evidence" value="ECO:0007669"/>
    <property type="project" value="TreeGrafter"/>
</dbReference>
<accession>A0A7J8VQ87</accession>